<dbReference type="EMBL" id="KE524948">
    <property type="protein sequence ID" value="KFB38491.1"/>
    <property type="molecule type" value="Genomic_DNA"/>
</dbReference>
<evidence type="ECO:0000313" key="2">
    <source>
        <dbReference type="EMBL" id="KFB38491.1"/>
    </source>
</evidence>
<organism evidence="2">
    <name type="scientific">Anopheles sinensis</name>
    <name type="common">Mosquito</name>
    <dbReference type="NCBI Taxonomy" id="74873"/>
    <lineage>
        <taxon>Eukaryota</taxon>
        <taxon>Metazoa</taxon>
        <taxon>Ecdysozoa</taxon>
        <taxon>Arthropoda</taxon>
        <taxon>Hexapoda</taxon>
        <taxon>Insecta</taxon>
        <taxon>Pterygota</taxon>
        <taxon>Neoptera</taxon>
        <taxon>Endopterygota</taxon>
        <taxon>Diptera</taxon>
        <taxon>Nematocera</taxon>
        <taxon>Culicoidea</taxon>
        <taxon>Culicidae</taxon>
        <taxon>Anophelinae</taxon>
        <taxon>Anopheles</taxon>
    </lineage>
</organism>
<evidence type="ECO:0000256" key="1">
    <source>
        <dbReference type="SAM" id="MobiDB-lite"/>
    </source>
</evidence>
<feature type="region of interest" description="Disordered" evidence="1">
    <location>
        <begin position="1"/>
        <end position="87"/>
    </location>
</feature>
<proteinExistence type="predicted"/>
<feature type="compositionally biased region" description="Polar residues" evidence="1">
    <location>
        <begin position="21"/>
        <end position="41"/>
    </location>
</feature>
<reference evidence="2 4" key="1">
    <citation type="journal article" date="2014" name="BMC Genomics">
        <title>Genome sequence of Anopheles sinensis provides insight into genetics basis of mosquito competence for malaria parasites.</title>
        <authorList>
            <person name="Zhou D."/>
            <person name="Zhang D."/>
            <person name="Ding G."/>
            <person name="Shi L."/>
            <person name="Hou Q."/>
            <person name="Ye Y."/>
            <person name="Xu Y."/>
            <person name="Zhou H."/>
            <person name="Xiong C."/>
            <person name="Li S."/>
            <person name="Yu J."/>
            <person name="Hong S."/>
            <person name="Yu X."/>
            <person name="Zou P."/>
            <person name="Chen C."/>
            <person name="Chang X."/>
            <person name="Wang W."/>
            <person name="Lv Y."/>
            <person name="Sun Y."/>
            <person name="Ma L."/>
            <person name="Shen B."/>
            <person name="Zhu C."/>
        </authorList>
    </citation>
    <scope>NUCLEOTIDE SEQUENCE [LARGE SCALE GENOMIC DNA]</scope>
</reference>
<sequence>MADLQPDRMNKYGGVVEDTQTETSNRHNSVSKESGRDQTGVTARAGDGKRKKPTKVSSIRGPGMVQEQGRGRFSPSPPAPTASPTTLGNVVVSDDTWQHLVVVSSPASNRYRTAVAHVL</sequence>
<protein>
    <submittedName>
        <fullName evidence="2 3">Uncharacterized protein</fullName>
    </submittedName>
</protein>
<name>A0A084VKJ7_ANOSI</name>
<feature type="compositionally biased region" description="Basic and acidic residues" evidence="1">
    <location>
        <begin position="1"/>
        <end position="10"/>
    </location>
</feature>
<evidence type="ECO:0000313" key="3">
    <source>
        <dbReference type="EnsemblMetazoa" id="ASIC005896-PA"/>
    </source>
</evidence>
<reference evidence="3" key="2">
    <citation type="submission" date="2020-05" db="UniProtKB">
        <authorList>
            <consortium name="EnsemblMetazoa"/>
        </authorList>
    </citation>
    <scope>IDENTIFICATION</scope>
</reference>
<dbReference type="VEuPathDB" id="VectorBase:ASIC005896"/>
<gene>
    <name evidence="2" type="ORF">ZHAS_00005896</name>
</gene>
<dbReference type="EnsemblMetazoa" id="ASIC005896-RA">
    <property type="protein sequence ID" value="ASIC005896-PA"/>
    <property type="gene ID" value="ASIC005896"/>
</dbReference>
<accession>A0A084VKJ7</accession>
<dbReference type="AlphaFoldDB" id="A0A084VKJ7"/>
<dbReference type="EMBL" id="ATLV01014228">
    <property type="status" value="NOT_ANNOTATED_CDS"/>
    <property type="molecule type" value="Genomic_DNA"/>
</dbReference>
<dbReference type="VEuPathDB" id="VectorBase:ASIS009397"/>
<evidence type="ECO:0000313" key="4">
    <source>
        <dbReference type="Proteomes" id="UP000030765"/>
    </source>
</evidence>
<dbReference type="Proteomes" id="UP000030765">
    <property type="component" value="Unassembled WGS sequence"/>
</dbReference>
<keyword evidence="4" id="KW-1185">Reference proteome</keyword>